<feature type="domain" description="Protein kinase" evidence="5">
    <location>
        <begin position="1"/>
        <end position="81"/>
    </location>
</feature>
<dbReference type="SUPFAM" id="SSF56112">
    <property type="entry name" value="Protein kinase-like (PK-like)"/>
    <property type="match status" value="1"/>
</dbReference>
<evidence type="ECO:0000256" key="1">
    <source>
        <dbReference type="ARBA" id="ARBA00022679"/>
    </source>
</evidence>
<feature type="non-terminal residue" evidence="6">
    <location>
        <position position="1"/>
    </location>
</feature>
<dbReference type="GO" id="GO:0005524">
    <property type="term" value="F:ATP binding"/>
    <property type="evidence" value="ECO:0007669"/>
    <property type="project" value="UniProtKB-KW"/>
</dbReference>
<name>A0AAN4ZJD4_9BILA</name>
<dbReference type="PROSITE" id="PS50011">
    <property type="entry name" value="PROTEIN_KINASE_DOM"/>
    <property type="match status" value="1"/>
</dbReference>
<dbReference type="InterPro" id="IPR000719">
    <property type="entry name" value="Prot_kinase_dom"/>
</dbReference>
<evidence type="ECO:0000256" key="4">
    <source>
        <dbReference type="ARBA" id="ARBA00022840"/>
    </source>
</evidence>
<evidence type="ECO:0000313" key="6">
    <source>
        <dbReference type="EMBL" id="GMR39162.1"/>
    </source>
</evidence>
<dbReference type="EMBL" id="BTRK01000002">
    <property type="protein sequence ID" value="GMR39162.1"/>
    <property type="molecule type" value="Genomic_DNA"/>
</dbReference>
<organism evidence="6 7">
    <name type="scientific">Pristionchus mayeri</name>
    <dbReference type="NCBI Taxonomy" id="1317129"/>
    <lineage>
        <taxon>Eukaryota</taxon>
        <taxon>Metazoa</taxon>
        <taxon>Ecdysozoa</taxon>
        <taxon>Nematoda</taxon>
        <taxon>Chromadorea</taxon>
        <taxon>Rhabditida</taxon>
        <taxon>Rhabditina</taxon>
        <taxon>Diplogasteromorpha</taxon>
        <taxon>Diplogasteroidea</taxon>
        <taxon>Neodiplogasteridae</taxon>
        <taxon>Pristionchus</taxon>
    </lineage>
</organism>
<dbReference type="GO" id="GO:0005634">
    <property type="term" value="C:nucleus"/>
    <property type="evidence" value="ECO:0007669"/>
    <property type="project" value="TreeGrafter"/>
</dbReference>
<evidence type="ECO:0000313" key="7">
    <source>
        <dbReference type="Proteomes" id="UP001328107"/>
    </source>
</evidence>
<comment type="caution">
    <text evidence="6">The sequence shown here is derived from an EMBL/GenBank/DDBJ whole genome shotgun (WGS) entry which is preliminary data.</text>
</comment>
<sequence length="82" mass="9234">QASAFSIYGSKTDVFSLGLILIELLAWNPSTELKLIFDDYRAGKQSDHISDEITAEFVNLLTRIDPKDRPTCEEMLAHSYLA</sequence>
<dbReference type="InterPro" id="IPR050339">
    <property type="entry name" value="CC_SR_Kinase"/>
</dbReference>
<keyword evidence="7" id="KW-1185">Reference proteome</keyword>
<dbReference type="GO" id="GO:0004694">
    <property type="term" value="F:eukaryotic translation initiation factor 2alpha kinase activity"/>
    <property type="evidence" value="ECO:0007669"/>
    <property type="project" value="TreeGrafter"/>
</dbReference>
<dbReference type="AlphaFoldDB" id="A0AAN4ZJD4"/>
<protein>
    <recommendedName>
        <fullName evidence="5">Protein kinase domain-containing protein</fullName>
    </recommendedName>
</protein>
<dbReference type="InterPro" id="IPR011009">
    <property type="entry name" value="Kinase-like_dom_sf"/>
</dbReference>
<evidence type="ECO:0000256" key="3">
    <source>
        <dbReference type="ARBA" id="ARBA00022777"/>
    </source>
</evidence>
<accession>A0AAN4ZJD4</accession>
<proteinExistence type="predicted"/>
<keyword evidence="3" id="KW-0418">Kinase</keyword>
<dbReference type="PANTHER" id="PTHR11042:SF91">
    <property type="entry name" value="EUKARYOTIC TRANSLATION INITIATION FACTOR 2-ALPHA KINASE"/>
    <property type="match status" value="1"/>
</dbReference>
<reference evidence="7" key="1">
    <citation type="submission" date="2022-10" db="EMBL/GenBank/DDBJ databases">
        <title>Genome assembly of Pristionchus species.</title>
        <authorList>
            <person name="Yoshida K."/>
            <person name="Sommer R.J."/>
        </authorList>
    </citation>
    <scope>NUCLEOTIDE SEQUENCE [LARGE SCALE GENOMIC DNA]</scope>
    <source>
        <strain evidence="7">RS5460</strain>
    </source>
</reference>
<gene>
    <name evidence="6" type="ORF">PMAYCL1PPCAC_09357</name>
</gene>
<dbReference type="GO" id="GO:0005737">
    <property type="term" value="C:cytoplasm"/>
    <property type="evidence" value="ECO:0007669"/>
    <property type="project" value="TreeGrafter"/>
</dbReference>
<keyword evidence="4" id="KW-0067">ATP-binding</keyword>
<evidence type="ECO:0000256" key="2">
    <source>
        <dbReference type="ARBA" id="ARBA00022741"/>
    </source>
</evidence>
<keyword evidence="1" id="KW-0808">Transferase</keyword>
<evidence type="ECO:0000259" key="5">
    <source>
        <dbReference type="PROSITE" id="PS50011"/>
    </source>
</evidence>
<dbReference type="PANTHER" id="PTHR11042">
    <property type="entry name" value="EUKARYOTIC TRANSLATION INITIATION FACTOR 2-ALPHA KINASE EIF2-ALPHA KINASE -RELATED"/>
    <property type="match status" value="1"/>
</dbReference>
<dbReference type="Pfam" id="PF00069">
    <property type="entry name" value="Pkinase"/>
    <property type="match status" value="1"/>
</dbReference>
<dbReference type="Proteomes" id="UP001328107">
    <property type="component" value="Unassembled WGS sequence"/>
</dbReference>
<keyword evidence="2" id="KW-0547">Nucleotide-binding</keyword>
<dbReference type="Gene3D" id="1.10.510.10">
    <property type="entry name" value="Transferase(Phosphotransferase) domain 1"/>
    <property type="match status" value="1"/>
</dbReference>